<dbReference type="Proteomes" id="UP000326837">
    <property type="component" value="Chromosome"/>
</dbReference>
<dbReference type="AlphaFoldDB" id="A0A5K7XB82"/>
<evidence type="ECO:0000313" key="3">
    <source>
        <dbReference type="EMBL" id="BBO32091.1"/>
    </source>
</evidence>
<organism evidence="3 4">
    <name type="scientific">Lacipirellula parvula</name>
    <dbReference type="NCBI Taxonomy" id="2650471"/>
    <lineage>
        <taxon>Bacteria</taxon>
        <taxon>Pseudomonadati</taxon>
        <taxon>Planctomycetota</taxon>
        <taxon>Planctomycetia</taxon>
        <taxon>Pirellulales</taxon>
        <taxon>Lacipirellulaceae</taxon>
        <taxon>Lacipirellula</taxon>
    </lineage>
</organism>
<keyword evidence="2" id="KW-0732">Signal</keyword>
<dbReference type="KEGG" id="lpav:PLANPX_1703"/>
<evidence type="ECO:0000256" key="1">
    <source>
        <dbReference type="SAM" id="MobiDB-lite"/>
    </source>
</evidence>
<evidence type="ECO:0000256" key="2">
    <source>
        <dbReference type="SAM" id="SignalP"/>
    </source>
</evidence>
<reference evidence="4" key="1">
    <citation type="submission" date="2019-10" db="EMBL/GenBank/DDBJ databases">
        <title>Lacipirellula parvula gen. nov., sp. nov., representing a lineage of planctomycetes widespread in freshwater anoxic habitats, and description of the family Lacipirellulaceae.</title>
        <authorList>
            <person name="Dedysh S.N."/>
            <person name="Kulichevskaya I.S."/>
            <person name="Beletsky A.V."/>
            <person name="Rakitin A.L."/>
            <person name="Mardanov A.V."/>
            <person name="Ivanova A.A."/>
            <person name="Saltykova V.X."/>
            <person name="Rijpstra W.I.C."/>
            <person name="Sinninghe Damste J.S."/>
            <person name="Ravin N.V."/>
        </authorList>
    </citation>
    <scope>NUCLEOTIDE SEQUENCE [LARGE SCALE GENOMIC DNA]</scope>
    <source>
        <strain evidence="4">PX69</strain>
    </source>
</reference>
<feature type="chain" id="PRO_5025030690" evidence="2">
    <location>
        <begin position="25"/>
        <end position="56"/>
    </location>
</feature>
<dbReference type="RefSeq" id="WP_172991923.1">
    <property type="nucleotide sequence ID" value="NZ_AP021861.1"/>
</dbReference>
<protein>
    <submittedName>
        <fullName evidence="3">Uncharacterized protein</fullName>
    </submittedName>
</protein>
<dbReference type="EMBL" id="AP021861">
    <property type="protein sequence ID" value="BBO32091.1"/>
    <property type="molecule type" value="Genomic_DNA"/>
</dbReference>
<name>A0A5K7XB82_9BACT</name>
<gene>
    <name evidence="3" type="ORF">PLANPX_1703</name>
</gene>
<sequence>MRTKGLRLALLMAVCLQAAGSSLAHTPPSRKPSKRKEKQNVTVALATAWSAANLER</sequence>
<proteinExistence type="predicted"/>
<evidence type="ECO:0000313" key="4">
    <source>
        <dbReference type="Proteomes" id="UP000326837"/>
    </source>
</evidence>
<feature type="signal peptide" evidence="2">
    <location>
        <begin position="1"/>
        <end position="24"/>
    </location>
</feature>
<keyword evidence="4" id="KW-1185">Reference proteome</keyword>
<accession>A0A5K7XB82</accession>
<feature type="region of interest" description="Disordered" evidence="1">
    <location>
        <begin position="22"/>
        <end position="41"/>
    </location>
</feature>